<dbReference type="HAMAP" id="MF_00273">
    <property type="entry name" value="Ribosomal_eL20"/>
    <property type="match status" value="1"/>
</dbReference>
<comment type="caution">
    <text evidence="6">The sequence shown here is derived from an EMBL/GenBank/DDBJ whole genome shotgun (WGS) entry which is preliminary data.</text>
</comment>
<proteinExistence type="inferred from homology"/>
<dbReference type="Gene3D" id="3.10.20.10">
    <property type="match status" value="2"/>
</dbReference>
<gene>
    <name evidence="6" type="ORF">PAPYR_6973</name>
</gene>
<sequence length="174" mass="20498">MVRQFEITGRKLPTKDQPVGPIYRMNIFAPNSVVAKSRFNYFLSHLKKVKRSHCEILEVKEYFERKPTLVKNFGINLRYDSRTGTHNMYKEYRDTSLCGAVEQMYCDMAARHRAQRQSIQILSTQVLKSSDVVRASMKQFIDSKIKFPLIHRQIRCPTKQYRSPFKANRPSTLF</sequence>
<evidence type="ECO:0000313" key="7">
    <source>
        <dbReference type="Proteomes" id="UP001141327"/>
    </source>
</evidence>
<dbReference type="InterPro" id="IPR021138">
    <property type="entry name" value="Ribosomal_eL20_eukaryotes"/>
</dbReference>
<dbReference type="PANTHER" id="PTHR10052">
    <property type="entry name" value="60S RIBOSOMAL PROTEIN L18A"/>
    <property type="match status" value="1"/>
</dbReference>
<reference evidence="6" key="1">
    <citation type="journal article" date="2022" name="bioRxiv">
        <title>Genomics of Preaxostyla Flagellates Illuminates Evolutionary Transitions and the Path Towards Mitochondrial Loss.</title>
        <authorList>
            <person name="Novak L.V.F."/>
            <person name="Treitli S.C."/>
            <person name="Pyrih J."/>
            <person name="Halakuc P."/>
            <person name="Pipaliya S.V."/>
            <person name="Vacek V."/>
            <person name="Brzon O."/>
            <person name="Soukal P."/>
            <person name="Eme L."/>
            <person name="Dacks J.B."/>
            <person name="Karnkowska A."/>
            <person name="Elias M."/>
            <person name="Hampl V."/>
        </authorList>
    </citation>
    <scope>NUCLEOTIDE SEQUENCE</scope>
    <source>
        <strain evidence="6">RCP-MX</strain>
    </source>
</reference>
<evidence type="ECO:0000256" key="4">
    <source>
        <dbReference type="PIRNR" id="PIRNR002190"/>
    </source>
</evidence>
<dbReference type="GO" id="GO:0005840">
    <property type="term" value="C:ribosome"/>
    <property type="evidence" value="ECO:0007669"/>
    <property type="project" value="UniProtKB-KW"/>
</dbReference>
<comment type="similarity">
    <text evidence="1 4">Belongs to the eukaryotic ribosomal protein eL20 family.</text>
</comment>
<evidence type="ECO:0000256" key="3">
    <source>
        <dbReference type="ARBA" id="ARBA00023274"/>
    </source>
</evidence>
<evidence type="ECO:0000259" key="5">
    <source>
        <dbReference type="Pfam" id="PF01775"/>
    </source>
</evidence>
<name>A0ABQ8UL49_9EUKA</name>
<organism evidence="6 7">
    <name type="scientific">Paratrimastix pyriformis</name>
    <dbReference type="NCBI Taxonomy" id="342808"/>
    <lineage>
        <taxon>Eukaryota</taxon>
        <taxon>Metamonada</taxon>
        <taxon>Preaxostyla</taxon>
        <taxon>Paratrimastigidae</taxon>
        <taxon>Paratrimastix</taxon>
    </lineage>
</organism>
<keyword evidence="2 4" id="KW-0689">Ribosomal protein</keyword>
<accession>A0ABQ8UL49</accession>
<evidence type="ECO:0000313" key="6">
    <source>
        <dbReference type="EMBL" id="KAJ4457500.1"/>
    </source>
</evidence>
<dbReference type="InterPro" id="IPR028877">
    <property type="entry name" value="Ribosomal_eL20"/>
</dbReference>
<keyword evidence="3 4" id="KW-0687">Ribonucleoprotein</keyword>
<keyword evidence="7" id="KW-1185">Reference proteome</keyword>
<feature type="domain" description="Large ribosomal subunit protein eL20" evidence="5">
    <location>
        <begin position="2"/>
        <end position="123"/>
    </location>
</feature>
<dbReference type="PIRSF" id="PIRSF002190">
    <property type="entry name" value="Ribosomal_L18a"/>
    <property type="match status" value="1"/>
</dbReference>
<dbReference type="InterPro" id="IPR023573">
    <property type="entry name" value="Ribosomal_eL20_dom"/>
</dbReference>
<evidence type="ECO:0000256" key="1">
    <source>
        <dbReference type="ARBA" id="ARBA00009362"/>
    </source>
</evidence>
<protein>
    <recommendedName>
        <fullName evidence="4">60S ribosomal protein L18a</fullName>
    </recommendedName>
</protein>
<evidence type="ECO:0000256" key="2">
    <source>
        <dbReference type="ARBA" id="ARBA00022980"/>
    </source>
</evidence>
<dbReference type="Pfam" id="PF01775">
    <property type="entry name" value="Ribosomal_L18A"/>
    <property type="match status" value="1"/>
</dbReference>
<dbReference type="Proteomes" id="UP001141327">
    <property type="component" value="Unassembled WGS sequence"/>
</dbReference>
<dbReference type="EMBL" id="JAPMOS010000045">
    <property type="protein sequence ID" value="KAJ4457500.1"/>
    <property type="molecule type" value="Genomic_DNA"/>
</dbReference>
<dbReference type="SUPFAM" id="SSF160374">
    <property type="entry name" value="RplX-like"/>
    <property type="match status" value="1"/>
</dbReference>